<comment type="cofactor">
    <cofactor evidence="2">
        <name>Mg(2+)</name>
        <dbReference type="ChEBI" id="CHEBI:18420"/>
    </cofactor>
</comment>
<evidence type="ECO:0000256" key="2">
    <source>
        <dbReference type="ARBA" id="ARBA00001946"/>
    </source>
</evidence>
<evidence type="ECO:0000256" key="4">
    <source>
        <dbReference type="ARBA" id="ARBA00022801"/>
    </source>
</evidence>
<dbReference type="PROSITE" id="PS00893">
    <property type="entry name" value="NUDIX_BOX"/>
    <property type="match status" value="1"/>
</dbReference>
<proteinExistence type="inferred from homology"/>
<evidence type="ECO:0000256" key="5">
    <source>
        <dbReference type="ARBA" id="ARBA00022842"/>
    </source>
</evidence>
<comment type="similarity">
    <text evidence="7">Belongs to the Nudix hydrolase family.</text>
</comment>
<dbReference type="PRINTS" id="PR00502">
    <property type="entry name" value="NUDIXFAMILY"/>
</dbReference>
<protein>
    <submittedName>
        <fullName evidence="9">CoA pyrophosphatase</fullName>
    </submittedName>
</protein>
<dbReference type="AlphaFoldDB" id="A0A5C8P947"/>
<dbReference type="PANTHER" id="PTHR12992:SF11">
    <property type="entry name" value="MITOCHONDRIAL COENZYME A DIPHOSPHATASE NUDT8"/>
    <property type="match status" value="1"/>
</dbReference>
<keyword evidence="5" id="KW-0460">Magnesium</keyword>
<dbReference type="Proteomes" id="UP000321638">
    <property type="component" value="Unassembled WGS sequence"/>
</dbReference>
<comment type="cofactor">
    <cofactor evidence="1">
        <name>Mn(2+)</name>
        <dbReference type="ChEBI" id="CHEBI:29035"/>
    </cofactor>
</comment>
<dbReference type="InterPro" id="IPR015797">
    <property type="entry name" value="NUDIX_hydrolase-like_dom_sf"/>
</dbReference>
<sequence>MRFDIDLKQIILGRMADFVLNSPANGQELKRAAVAITVVARDEDDAFGRPGDAAFLLTRRAPKLRAHAGQLALPGGRLDAGETPQQAALRELDEELGLALDESHILGTLDDYPTRSGYLIAPVVLWAPLDMVITPNPAEVAHLFRIPLAELRRPESPEIFSIPESDRPVIRLPTPMVNGHINAPTAAMLYQFREVALEGRATRVDHFDQPVWAWR</sequence>
<evidence type="ECO:0000256" key="6">
    <source>
        <dbReference type="ARBA" id="ARBA00023211"/>
    </source>
</evidence>
<comment type="caution">
    <text evidence="9">The sequence shown here is derived from an EMBL/GenBank/DDBJ whole genome shotgun (WGS) entry which is preliminary data.</text>
</comment>
<accession>A0A5C8P947</accession>
<evidence type="ECO:0000313" key="9">
    <source>
        <dbReference type="EMBL" id="TXL70036.1"/>
    </source>
</evidence>
<dbReference type="PANTHER" id="PTHR12992">
    <property type="entry name" value="NUDIX HYDROLASE"/>
    <property type="match status" value="1"/>
</dbReference>
<evidence type="ECO:0000256" key="1">
    <source>
        <dbReference type="ARBA" id="ARBA00001936"/>
    </source>
</evidence>
<dbReference type="Gene3D" id="3.90.79.10">
    <property type="entry name" value="Nucleoside Triphosphate Pyrophosphohydrolase"/>
    <property type="match status" value="1"/>
</dbReference>
<dbReference type="GO" id="GO:0046872">
    <property type="term" value="F:metal ion binding"/>
    <property type="evidence" value="ECO:0007669"/>
    <property type="project" value="UniProtKB-KW"/>
</dbReference>
<keyword evidence="6" id="KW-0464">Manganese</keyword>
<gene>
    <name evidence="9" type="ORF">FHP25_36480</name>
</gene>
<dbReference type="OrthoDB" id="9761969at2"/>
<dbReference type="InterPro" id="IPR045121">
    <property type="entry name" value="CoAse"/>
</dbReference>
<name>A0A5C8P947_9HYPH</name>
<keyword evidence="4 7" id="KW-0378">Hydrolase</keyword>
<organism evidence="9 10">
    <name type="scientific">Vineibacter terrae</name>
    <dbReference type="NCBI Taxonomy" id="2586908"/>
    <lineage>
        <taxon>Bacteria</taxon>
        <taxon>Pseudomonadati</taxon>
        <taxon>Pseudomonadota</taxon>
        <taxon>Alphaproteobacteria</taxon>
        <taxon>Hyphomicrobiales</taxon>
        <taxon>Vineibacter</taxon>
    </lineage>
</organism>
<evidence type="ECO:0000313" key="10">
    <source>
        <dbReference type="Proteomes" id="UP000321638"/>
    </source>
</evidence>
<dbReference type="EMBL" id="VDUZ01000067">
    <property type="protein sequence ID" value="TXL70036.1"/>
    <property type="molecule type" value="Genomic_DNA"/>
</dbReference>
<dbReference type="InterPro" id="IPR020476">
    <property type="entry name" value="Nudix_hydrolase"/>
</dbReference>
<dbReference type="InterPro" id="IPR000086">
    <property type="entry name" value="NUDIX_hydrolase_dom"/>
</dbReference>
<dbReference type="SUPFAM" id="SSF55811">
    <property type="entry name" value="Nudix"/>
    <property type="match status" value="1"/>
</dbReference>
<evidence type="ECO:0000256" key="3">
    <source>
        <dbReference type="ARBA" id="ARBA00022723"/>
    </source>
</evidence>
<dbReference type="PROSITE" id="PS51462">
    <property type="entry name" value="NUDIX"/>
    <property type="match status" value="1"/>
</dbReference>
<reference evidence="9 10" key="1">
    <citation type="submission" date="2019-06" db="EMBL/GenBank/DDBJ databases">
        <title>New taxonomy in bacterial strain CC-CFT640, isolated from vineyard.</title>
        <authorList>
            <person name="Lin S.-Y."/>
            <person name="Tsai C.-F."/>
            <person name="Young C.-C."/>
        </authorList>
    </citation>
    <scope>NUCLEOTIDE SEQUENCE [LARGE SCALE GENOMIC DNA]</scope>
    <source>
        <strain evidence="9 10">CC-CFT640</strain>
    </source>
</reference>
<dbReference type="InterPro" id="IPR020084">
    <property type="entry name" value="NUDIX_hydrolase_CS"/>
</dbReference>
<keyword evidence="10" id="KW-1185">Reference proteome</keyword>
<evidence type="ECO:0000259" key="8">
    <source>
        <dbReference type="PROSITE" id="PS51462"/>
    </source>
</evidence>
<feature type="domain" description="Nudix hydrolase" evidence="8">
    <location>
        <begin position="29"/>
        <end position="168"/>
    </location>
</feature>
<evidence type="ECO:0000256" key="7">
    <source>
        <dbReference type="RuleBase" id="RU003476"/>
    </source>
</evidence>
<dbReference type="Pfam" id="PF00293">
    <property type="entry name" value="NUDIX"/>
    <property type="match status" value="1"/>
</dbReference>
<keyword evidence="3" id="KW-0479">Metal-binding</keyword>
<dbReference type="CDD" id="cd03426">
    <property type="entry name" value="NUDIX_CoAse_Nudt7"/>
    <property type="match status" value="1"/>
</dbReference>
<dbReference type="GO" id="GO:0010945">
    <property type="term" value="F:coenzyme A diphosphatase activity"/>
    <property type="evidence" value="ECO:0007669"/>
    <property type="project" value="InterPro"/>
</dbReference>